<evidence type="ECO:0000256" key="1">
    <source>
        <dbReference type="SAM" id="MobiDB-lite"/>
    </source>
</evidence>
<feature type="transmembrane region" description="Helical" evidence="2">
    <location>
        <begin position="12"/>
        <end position="31"/>
    </location>
</feature>
<feature type="transmembrane region" description="Helical" evidence="2">
    <location>
        <begin position="350"/>
        <end position="370"/>
    </location>
</feature>
<proteinExistence type="predicted"/>
<dbReference type="EMBL" id="MSKJ01000034">
    <property type="protein sequence ID" value="OLO43103.1"/>
    <property type="molecule type" value="Genomic_DNA"/>
</dbReference>
<feature type="transmembrane region" description="Helical" evidence="2">
    <location>
        <begin position="407"/>
        <end position="426"/>
    </location>
</feature>
<keyword evidence="2" id="KW-0472">Membrane</keyword>
<dbReference type="Pfam" id="PF20176">
    <property type="entry name" value="DUF6541"/>
    <property type="match status" value="1"/>
</dbReference>
<feature type="transmembrane region" description="Helical" evidence="2">
    <location>
        <begin position="239"/>
        <end position="263"/>
    </location>
</feature>
<dbReference type="RefSeq" id="WP_075377568.1">
    <property type="nucleotide sequence ID" value="NZ_MSKJ01000034.1"/>
</dbReference>
<keyword evidence="2" id="KW-1133">Transmembrane helix</keyword>
<evidence type="ECO:0000256" key="2">
    <source>
        <dbReference type="SAM" id="Phobius"/>
    </source>
</evidence>
<evidence type="ECO:0000313" key="4">
    <source>
        <dbReference type="Proteomes" id="UP000186857"/>
    </source>
</evidence>
<evidence type="ECO:0008006" key="5">
    <source>
        <dbReference type="Google" id="ProtNLM"/>
    </source>
</evidence>
<feature type="transmembrane region" description="Helical" evidence="2">
    <location>
        <begin position="319"/>
        <end position="338"/>
    </location>
</feature>
<dbReference type="InterPro" id="IPR046671">
    <property type="entry name" value="DUF6541"/>
</dbReference>
<gene>
    <name evidence="3" type="ORF">BKH29_12005</name>
</gene>
<feature type="transmembrane region" description="Helical" evidence="2">
    <location>
        <begin position="194"/>
        <end position="227"/>
    </location>
</feature>
<comment type="caution">
    <text evidence="3">The sequence shown here is derived from an EMBL/GenBank/DDBJ whole genome shotgun (WGS) entry which is preliminary data.</text>
</comment>
<feature type="transmembrane region" description="Helical" evidence="2">
    <location>
        <begin position="469"/>
        <end position="486"/>
    </location>
</feature>
<feature type="region of interest" description="Disordered" evidence="1">
    <location>
        <begin position="496"/>
        <end position="519"/>
    </location>
</feature>
<feature type="transmembrane region" description="Helical" evidence="2">
    <location>
        <begin position="269"/>
        <end position="288"/>
    </location>
</feature>
<feature type="transmembrane region" description="Helical" evidence="2">
    <location>
        <begin position="295"/>
        <end position="313"/>
    </location>
</feature>
<evidence type="ECO:0000313" key="3">
    <source>
        <dbReference type="EMBL" id="OLO43103.1"/>
    </source>
</evidence>
<feature type="transmembrane region" description="Helical" evidence="2">
    <location>
        <begin position="531"/>
        <end position="549"/>
    </location>
</feature>
<keyword evidence="2" id="KW-0812">Transmembrane</keyword>
<protein>
    <recommendedName>
        <fullName evidence="5">Beta-carotene 15,15'-monooxygenase</fullName>
    </recommendedName>
</protein>
<feature type="transmembrane region" description="Helical" evidence="2">
    <location>
        <begin position="73"/>
        <end position="91"/>
    </location>
</feature>
<reference evidence="3 4" key="1">
    <citation type="submission" date="2016-12" db="EMBL/GenBank/DDBJ databases">
        <title>Genomic Comparison of strains in the 'Actinomyces naeslundii' Group.</title>
        <authorList>
            <person name="Mughal S.R."/>
            <person name="Do T."/>
            <person name="Gilbert S.C."/>
            <person name="Witherden E.A."/>
            <person name="Didelot X."/>
            <person name="Beighton D."/>
        </authorList>
    </citation>
    <scope>NUCLEOTIDE SEQUENCE [LARGE SCALE GENOMIC DNA]</scope>
    <source>
        <strain evidence="3 4">CCUG 33920</strain>
    </source>
</reference>
<accession>A0A1Q8V4T1</accession>
<dbReference type="Proteomes" id="UP000186857">
    <property type="component" value="Unassembled WGS sequence"/>
</dbReference>
<feature type="transmembrane region" description="Helical" evidence="2">
    <location>
        <begin position="43"/>
        <end position="67"/>
    </location>
</feature>
<feature type="transmembrane region" description="Helical" evidence="2">
    <location>
        <begin position="123"/>
        <end position="141"/>
    </location>
</feature>
<dbReference type="OrthoDB" id="3169698at2"/>
<sequence length="703" mass="73331">MSPVGDGSWWTVWPTVVVAVALALFPGWQVARAWGIRGITGIGAAPALFLGLVGPGTVIAGALGIRWGRGDLLLGPAGWLWVAGVILGALLTRSGGRSRDGARPGGAGTVLMPSALSRRDTRLVAGAVGFSGLMTVLPALIGTCGPQSPPQASDAVFHLSAVAFMRQEGDASPLGGLASMYDGAVGYYPTGWHALAVLLLGSVVVGANVLVLVTAGLIWPLGVAALLREVLGRIRSSTTAADGVVLAAGTALSGSVVSLLLLLTSTWPYALSLAVLPGALALVVRACAPGKAGPAVRAGALAMAALASIGVVTAHGAGLFNLAVLGGPVALASFMPLLTRWWRRGGAQRAALLGGAAGGVIVVAAGAWVMRSSLASVMAYPRPGGNLSETTWAVLTDHPLLATYTPWYLGNAVVTGLALLGAVSAWRTPGMRRWCAGTGLAIVLILLAAGPQWPLRALAGPWYTQRARIMPLVTIGVLVLAAWGVAEAQRRWGRGVDEAEESAEGTSAPHPDDRPQRPSWRRRAGMLARRNVPACLLLASLVLAPAWRWSLKTEILRSIHDPSRIVYGTMLSDEELALIRRAPSTLPADAVVLGNPSNGSAYLWSVAGVRVVYPSRPEPPAQDLGWLGRHLHEIGSNPRVCSILKQRGVRYYYTDSTVPDGATGGGREPLWGQALDRLPHQYLEEIDRTPDGTVTLWRITACD</sequence>
<dbReference type="AlphaFoldDB" id="A0A1Q8V4T1"/>
<organism evidence="3 4">
    <name type="scientific">Actinomyces oris</name>
    <dbReference type="NCBI Taxonomy" id="544580"/>
    <lineage>
        <taxon>Bacteria</taxon>
        <taxon>Bacillati</taxon>
        <taxon>Actinomycetota</taxon>
        <taxon>Actinomycetes</taxon>
        <taxon>Actinomycetales</taxon>
        <taxon>Actinomycetaceae</taxon>
        <taxon>Actinomyces</taxon>
    </lineage>
</organism>
<name>A0A1Q8V4T1_9ACTO</name>
<feature type="transmembrane region" description="Helical" evidence="2">
    <location>
        <begin position="433"/>
        <end position="449"/>
    </location>
</feature>